<gene>
    <name evidence="1" type="ORF">C4N18_15260</name>
</gene>
<protein>
    <submittedName>
        <fullName evidence="1">Uncharacterized protein</fullName>
    </submittedName>
</protein>
<name>A0ABM6U899_FUSVA</name>
<organism evidence="1 2">
    <name type="scientific">Fusobacterium varium ATCC 27725</name>
    <dbReference type="NCBI Taxonomy" id="469618"/>
    <lineage>
        <taxon>Bacteria</taxon>
        <taxon>Fusobacteriati</taxon>
        <taxon>Fusobacteriota</taxon>
        <taxon>Fusobacteriia</taxon>
        <taxon>Fusobacteriales</taxon>
        <taxon>Fusobacteriaceae</taxon>
        <taxon>Fusobacterium</taxon>
    </lineage>
</organism>
<accession>A0ABM6U899</accession>
<keyword evidence="1" id="KW-0614">Plasmid</keyword>
<evidence type="ECO:0000313" key="2">
    <source>
        <dbReference type="Proteomes" id="UP000241238"/>
    </source>
</evidence>
<proteinExistence type="predicted"/>
<dbReference type="Proteomes" id="UP000241238">
    <property type="component" value="Plasmid pFvar_27725"/>
</dbReference>
<reference evidence="2" key="1">
    <citation type="journal article" date="2018" name="MSphere">
        <title>Fusobacterium Genomics Using MinION and Illumina Sequencing Enables Genome Completion and Correction.</title>
        <authorList>
            <person name="Todd S.M."/>
            <person name="Settlage R.E."/>
            <person name="Lahmers K.K."/>
            <person name="Slade D.J."/>
        </authorList>
    </citation>
    <scope>NUCLEOTIDE SEQUENCE [LARGE SCALE GENOMIC DNA]</scope>
    <source>
        <strain evidence="2">ATCC 27725</strain>
    </source>
</reference>
<keyword evidence="2" id="KW-1185">Reference proteome</keyword>
<evidence type="ECO:0000313" key="1">
    <source>
        <dbReference type="EMBL" id="AVQ32604.1"/>
    </source>
</evidence>
<geneLocation type="plasmid" evidence="2">
    <name>pfvar_27725</name>
</geneLocation>
<sequence>MRAFNKRNRPKHVTRGRYNKDFLFMNGFVQRDISNSRRIADLAYRTLLDKWVLIHYHKLAYHFKRRK</sequence>
<dbReference type="EMBL" id="CP028104">
    <property type="protein sequence ID" value="AVQ32604.1"/>
    <property type="molecule type" value="Genomic_DNA"/>
</dbReference>